<protein>
    <submittedName>
        <fullName evidence="2">Uncharacterized protein</fullName>
    </submittedName>
</protein>
<feature type="region of interest" description="Disordered" evidence="1">
    <location>
        <begin position="37"/>
        <end position="82"/>
    </location>
</feature>
<feature type="non-terminal residue" evidence="2">
    <location>
        <position position="1"/>
    </location>
</feature>
<accession>A0A2G9U064</accession>
<feature type="compositionally biased region" description="Pro residues" evidence="1">
    <location>
        <begin position="68"/>
        <end position="80"/>
    </location>
</feature>
<gene>
    <name evidence="2" type="ORF">TELCIR_14831</name>
</gene>
<evidence type="ECO:0000313" key="3">
    <source>
        <dbReference type="Proteomes" id="UP000230423"/>
    </source>
</evidence>
<feature type="region of interest" description="Disordered" evidence="1">
    <location>
        <begin position="126"/>
        <end position="174"/>
    </location>
</feature>
<keyword evidence="3" id="KW-1185">Reference proteome</keyword>
<dbReference type="AlphaFoldDB" id="A0A2G9U064"/>
<evidence type="ECO:0000256" key="1">
    <source>
        <dbReference type="SAM" id="MobiDB-lite"/>
    </source>
</evidence>
<sequence length="174" mass="18756">RSCSFRPHITAPPTTIRTIPFVQTTPAPRQPISLVQQNRQPTPAAPPRVVPTAPPRTVQQNQFRQPAPAVPPRVAPPLPPRISSHPVIHGVLVRQPKAIALGVSQMSFNSPIESKTHEIAVGVSPTLYEDGGDSSTFQETRRSSGSGNKLFGMPTYQRSSSDDVNSQSSLVATQ</sequence>
<feature type="compositionally biased region" description="Polar residues" evidence="1">
    <location>
        <begin position="133"/>
        <end position="147"/>
    </location>
</feature>
<dbReference type="EMBL" id="KZ350758">
    <property type="protein sequence ID" value="PIO63567.1"/>
    <property type="molecule type" value="Genomic_DNA"/>
</dbReference>
<feature type="compositionally biased region" description="Low complexity" evidence="1">
    <location>
        <begin position="162"/>
        <end position="174"/>
    </location>
</feature>
<name>A0A2G9U064_TELCI</name>
<reference evidence="2 3" key="1">
    <citation type="submission" date="2015-09" db="EMBL/GenBank/DDBJ databases">
        <title>Draft genome of the parasitic nematode Teladorsagia circumcincta isolate WARC Sus (inbred).</title>
        <authorList>
            <person name="Mitreva M."/>
        </authorList>
    </citation>
    <scope>NUCLEOTIDE SEQUENCE [LARGE SCALE GENOMIC DNA]</scope>
    <source>
        <strain evidence="2 3">S</strain>
    </source>
</reference>
<evidence type="ECO:0000313" key="2">
    <source>
        <dbReference type="EMBL" id="PIO63567.1"/>
    </source>
</evidence>
<feature type="compositionally biased region" description="Pro residues" evidence="1">
    <location>
        <begin position="43"/>
        <end position="54"/>
    </location>
</feature>
<organism evidence="2 3">
    <name type="scientific">Teladorsagia circumcincta</name>
    <name type="common">Brown stomach worm</name>
    <name type="synonym">Ostertagia circumcincta</name>
    <dbReference type="NCBI Taxonomy" id="45464"/>
    <lineage>
        <taxon>Eukaryota</taxon>
        <taxon>Metazoa</taxon>
        <taxon>Ecdysozoa</taxon>
        <taxon>Nematoda</taxon>
        <taxon>Chromadorea</taxon>
        <taxon>Rhabditida</taxon>
        <taxon>Rhabditina</taxon>
        <taxon>Rhabditomorpha</taxon>
        <taxon>Strongyloidea</taxon>
        <taxon>Trichostrongylidae</taxon>
        <taxon>Teladorsagia</taxon>
    </lineage>
</organism>
<dbReference type="OrthoDB" id="5871074at2759"/>
<proteinExistence type="predicted"/>
<dbReference type="Proteomes" id="UP000230423">
    <property type="component" value="Unassembled WGS sequence"/>
</dbReference>